<gene>
    <name evidence="10" type="ORF">DSM104443_02394</name>
</gene>
<feature type="transmembrane region" description="Helical" evidence="7">
    <location>
        <begin position="394"/>
        <end position="415"/>
    </location>
</feature>
<evidence type="ECO:0000313" key="10">
    <source>
        <dbReference type="EMBL" id="QJR11319.1"/>
    </source>
</evidence>
<reference evidence="10 11" key="1">
    <citation type="submission" date="2020-04" db="EMBL/GenBank/DDBJ databases">
        <title>Usitatibacter rugosus gen. nov., sp. nov. and Usitatibacter palustris sp. nov., novel members of Usitatibacteraceae fam. nov. within the order Nitrosomonadales isolated from soil.</title>
        <authorList>
            <person name="Huber K.J."/>
            <person name="Neumann-Schaal M."/>
            <person name="Geppert A."/>
            <person name="Luckner M."/>
            <person name="Wanner G."/>
            <person name="Overmann J."/>
        </authorList>
    </citation>
    <scope>NUCLEOTIDE SEQUENCE [LARGE SCALE GENOMIC DNA]</scope>
    <source>
        <strain evidence="10 11">0125_3</strain>
    </source>
</reference>
<evidence type="ECO:0000256" key="7">
    <source>
        <dbReference type="SAM" id="Phobius"/>
    </source>
</evidence>
<keyword evidence="3" id="KW-1003">Cell membrane</keyword>
<dbReference type="Proteomes" id="UP000501534">
    <property type="component" value="Chromosome"/>
</dbReference>
<evidence type="ECO:0000313" key="11">
    <source>
        <dbReference type="Proteomes" id="UP000501534"/>
    </source>
</evidence>
<evidence type="ECO:0000256" key="3">
    <source>
        <dbReference type="ARBA" id="ARBA00022475"/>
    </source>
</evidence>
<dbReference type="EMBL" id="CP053069">
    <property type="protein sequence ID" value="QJR11319.1"/>
    <property type="molecule type" value="Genomic_DNA"/>
</dbReference>
<dbReference type="InterPro" id="IPR025857">
    <property type="entry name" value="MacB_PCD"/>
</dbReference>
<feature type="transmembrane region" description="Helical" evidence="7">
    <location>
        <begin position="296"/>
        <end position="323"/>
    </location>
</feature>
<evidence type="ECO:0000256" key="2">
    <source>
        <dbReference type="ARBA" id="ARBA00005236"/>
    </source>
</evidence>
<evidence type="ECO:0000259" key="8">
    <source>
        <dbReference type="Pfam" id="PF02687"/>
    </source>
</evidence>
<accession>A0A6M4GVN3</accession>
<keyword evidence="6 7" id="KW-0472">Membrane</keyword>
<dbReference type="Pfam" id="PF12704">
    <property type="entry name" value="MacB_PCD"/>
    <property type="match status" value="1"/>
</dbReference>
<feature type="transmembrane region" description="Helical" evidence="7">
    <location>
        <begin position="352"/>
        <end position="373"/>
    </location>
</feature>
<keyword evidence="11" id="KW-1185">Reference proteome</keyword>
<dbReference type="InterPro" id="IPR003838">
    <property type="entry name" value="ABC3_permease_C"/>
</dbReference>
<name>A0A6M4GVN3_9PROT</name>
<dbReference type="Pfam" id="PF02687">
    <property type="entry name" value="FtsX"/>
    <property type="match status" value="2"/>
</dbReference>
<evidence type="ECO:0008006" key="12">
    <source>
        <dbReference type="Google" id="ProtNLM"/>
    </source>
</evidence>
<dbReference type="InterPro" id="IPR051447">
    <property type="entry name" value="Lipoprotein-release_system"/>
</dbReference>
<keyword evidence="5 7" id="KW-1133">Transmembrane helix</keyword>
<comment type="subcellular location">
    <subcellularLocation>
        <location evidence="1">Cell membrane</location>
        <topology evidence="1">Multi-pass membrane protein</topology>
    </subcellularLocation>
</comment>
<evidence type="ECO:0000259" key="9">
    <source>
        <dbReference type="Pfam" id="PF12704"/>
    </source>
</evidence>
<feature type="transmembrane region" description="Helical" evidence="7">
    <location>
        <begin position="470"/>
        <end position="494"/>
    </location>
</feature>
<dbReference type="PANTHER" id="PTHR30489">
    <property type="entry name" value="LIPOPROTEIN-RELEASING SYSTEM TRANSMEMBRANE PROTEIN LOLE"/>
    <property type="match status" value="1"/>
</dbReference>
<evidence type="ECO:0000256" key="1">
    <source>
        <dbReference type="ARBA" id="ARBA00004651"/>
    </source>
</evidence>
<feature type="domain" description="ABC3 transporter permease C-terminal" evidence="8">
    <location>
        <begin position="710"/>
        <end position="818"/>
    </location>
</feature>
<proteinExistence type="inferred from homology"/>
<feature type="transmembrane region" description="Helical" evidence="7">
    <location>
        <begin position="710"/>
        <end position="730"/>
    </location>
</feature>
<organism evidence="10 11">
    <name type="scientific">Usitatibacter rugosus</name>
    <dbReference type="NCBI Taxonomy" id="2732067"/>
    <lineage>
        <taxon>Bacteria</taxon>
        <taxon>Pseudomonadati</taxon>
        <taxon>Pseudomonadota</taxon>
        <taxon>Betaproteobacteria</taxon>
        <taxon>Nitrosomonadales</taxon>
        <taxon>Usitatibacteraceae</taxon>
        <taxon>Usitatibacter</taxon>
    </lineage>
</organism>
<feature type="domain" description="ABC3 transporter permease C-terminal" evidence="8">
    <location>
        <begin position="256"/>
        <end position="380"/>
    </location>
</feature>
<dbReference type="GO" id="GO:0098797">
    <property type="term" value="C:plasma membrane protein complex"/>
    <property type="evidence" value="ECO:0007669"/>
    <property type="project" value="TreeGrafter"/>
</dbReference>
<feature type="transmembrane region" description="Helical" evidence="7">
    <location>
        <begin position="256"/>
        <end position="275"/>
    </location>
</feature>
<feature type="transmembrane region" description="Helical" evidence="7">
    <location>
        <begin position="751"/>
        <end position="781"/>
    </location>
</feature>
<protein>
    <recommendedName>
        <fullName evidence="12">ABC transport system permease protein</fullName>
    </recommendedName>
</protein>
<dbReference type="PANTHER" id="PTHR30489:SF0">
    <property type="entry name" value="LIPOPROTEIN-RELEASING SYSTEM TRANSMEMBRANE PROTEIN LOLE"/>
    <property type="match status" value="1"/>
</dbReference>
<feature type="domain" description="MacB-like periplasmic core" evidence="9">
    <location>
        <begin position="22"/>
        <end position="224"/>
    </location>
</feature>
<sequence>MNAAVLLQLLRGAAIGQRVRLALTLSCIALGVALAGAVHTLHASALTEVDRAARTLAGSADLEIRGPRSGFDEALFPKIARHPEVLAASPVVELEASLANGKDTLHVMGVDPFRAARLQPGFLVGEANFSWAAEGLDSANAWLTPSALARLGVKVGGTVALRSGPGTVELHVAGVLPRLDAGGEIAVIDIASAQERFDRLGKLSRIDLRLRAGVDAEAFRVALAAELPPGVVAMPPAAISGRAASLTRAYRVNLNALASMALLTGLFLVFSTLALQAARRREEYALLRALGVTRGGLARLVLVEGLLVGLAGAAIGTLGGLAVSRVVLERFGTDLGSGYFRGIEATFAPDPWALSAIAFLGIATSLAGAWAVARSASRVEIASALRERAHDLPAGDRHALPVALGLIVAGVPFLWAPPVGGLPLGGYTTIALWLAASALLVPPACRALLARFAPTRDPIAHLAAAQFRHLPGHLAASVAGIVVSASLCAAMVVMVHSFRVSLDRWLTSVIGADLYVRGAEGDTVTFSPEQQRAIAALPQLARVDVMRYDRLTLGADVPQVTLLARTLDDRVLRGFQAEPASRPENTKAIPVWVSEAAVDLHGWRKGEPMTLPIGGRSTEVFVVGTFRDFARTWGAVLMDIEDYRRLTGDLAANDLAVDLTDRARTSEAQAAIRLALADAPALRIEDATGLHQRSLDIFDRTFAATYALEAVALVISLAGLTSSFAAIAWSRRREFGVLRHLGLRRRDVLRMLTVEGAVAGTLGAAIGLASGAAISVVLVQVVNRQSFHWGMEVHWPFAALVALATALVVACAIGARWSAHAAVREEAVRAVRDDA</sequence>
<dbReference type="KEGG" id="uru:DSM104443_02394"/>
<comment type="similarity">
    <text evidence="2">Belongs to the ABC-4 integral membrane protein family. LolC/E subfamily.</text>
</comment>
<evidence type="ECO:0000256" key="5">
    <source>
        <dbReference type="ARBA" id="ARBA00022989"/>
    </source>
</evidence>
<evidence type="ECO:0000256" key="6">
    <source>
        <dbReference type="ARBA" id="ARBA00023136"/>
    </source>
</evidence>
<dbReference type="GO" id="GO:0044874">
    <property type="term" value="P:lipoprotein localization to outer membrane"/>
    <property type="evidence" value="ECO:0007669"/>
    <property type="project" value="TreeGrafter"/>
</dbReference>
<keyword evidence="4 7" id="KW-0812">Transmembrane</keyword>
<feature type="transmembrane region" description="Helical" evidence="7">
    <location>
        <begin position="427"/>
        <end position="449"/>
    </location>
</feature>
<evidence type="ECO:0000256" key="4">
    <source>
        <dbReference type="ARBA" id="ARBA00022692"/>
    </source>
</evidence>
<feature type="transmembrane region" description="Helical" evidence="7">
    <location>
        <begin position="793"/>
        <end position="815"/>
    </location>
</feature>
<dbReference type="AlphaFoldDB" id="A0A6M4GVN3"/>
<dbReference type="RefSeq" id="WP_171092572.1">
    <property type="nucleotide sequence ID" value="NZ_CP053069.1"/>
</dbReference>